<feature type="compositionally biased region" description="Basic and acidic residues" evidence="1">
    <location>
        <begin position="165"/>
        <end position="181"/>
    </location>
</feature>
<gene>
    <name evidence="2" type="ORF">AKO1_007160</name>
</gene>
<evidence type="ECO:0000313" key="3">
    <source>
        <dbReference type="Proteomes" id="UP001431209"/>
    </source>
</evidence>
<feature type="region of interest" description="Disordered" evidence="1">
    <location>
        <begin position="1"/>
        <end position="21"/>
    </location>
</feature>
<proteinExistence type="predicted"/>
<dbReference type="Proteomes" id="UP001431209">
    <property type="component" value="Unassembled WGS sequence"/>
</dbReference>
<evidence type="ECO:0000256" key="1">
    <source>
        <dbReference type="SAM" id="MobiDB-lite"/>
    </source>
</evidence>
<organism evidence="2 3">
    <name type="scientific">Acrasis kona</name>
    <dbReference type="NCBI Taxonomy" id="1008807"/>
    <lineage>
        <taxon>Eukaryota</taxon>
        <taxon>Discoba</taxon>
        <taxon>Heterolobosea</taxon>
        <taxon>Tetramitia</taxon>
        <taxon>Eutetramitia</taxon>
        <taxon>Acrasidae</taxon>
        <taxon>Acrasis</taxon>
    </lineage>
</organism>
<accession>A0AAW2YVH8</accession>
<reference evidence="2 3" key="1">
    <citation type="submission" date="2024-03" db="EMBL/GenBank/DDBJ databases">
        <title>The Acrasis kona genome and developmental transcriptomes reveal deep origins of eukaryotic multicellular pathways.</title>
        <authorList>
            <person name="Sheikh S."/>
            <person name="Fu C.-J."/>
            <person name="Brown M.W."/>
            <person name="Baldauf S.L."/>
        </authorList>
    </citation>
    <scope>NUCLEOTIDE SEQUENCE [LARGE SCALE GENOMIC DNA]</scope>
    <source>
        <strain evidence="2 3">ATCC MYA-3509</strain>
    </source>
</reference>
<dbReference type="EMBL" id="JAOPGA020000647">
    <property type="protein sequence ID" value="KAL0480247.1"/>
    <property type="molecule type" value="Genomic_DNA"/>
</dbReference>
<protein>
    <submittedName>
        <fullName evidence="2">Uncharacterized protein</fullName>
    </submittedName>
</protein>
<comment type="caution">
    <text evidence="2">The sequence shown here is derived from an EMBL/GenBank/DDBJ whole genome shotgun (WGS) entry which is preliminary data.</text>
</comment>
<feature type="compositionally biased region" description="Polar residues" evidence="1">
    <location>
        <begin position="1"/>
        <end position="15"/>
    </location>
</feature>
<feature type="region of interest" description="Disordered" evidence="1">
    <location>
        <begin position="160"/>
        <end position="181"/>
    </location>
</feature>
<evidence type="ECO:0000313" key="2">
    <source>
        <dbReference type="EMBL" id="KAL0480247.1"/>
    </source>
</evidence>
<keyword evidence="3" id="KW-1185">Reference proteome</keyword>
<sequence>MNTPTHHNRPQQTQGEIEANKTDTVIDVGYYSPTEVATNIKPNDDVVTYVANAIEQVIEGAHIPEKLSAVQNTASSIVQGVLTQVEEAHVGEKLESAKTSVMETVDSVAHAIQEAHISEKIESVTGTVIHAVQEAHITDTLSQIGSTAASTINSLIGGITESQEEPPKDEQATKSHGEDLV</sequence>
<name>A0AAW2YVH8_9EUKA</name>
<dbReference type="AlphaFoldDB" id="A0AAW2YVH8"/>